<gene>
    <name evidence="1" type="ORF">METZ01_LOCUS221201</name>
</gene>
<organism evidence="1">
    <name type="scientific">marine metagenome</name>
    <dbReference type="NCBI Taxonomy" id="408172"/>
    <lineage>
        <taxon>unclassified sequences</taxon>
        <taxon>metagenomes</taxon>
        <taxon>ecological metagenomes</taxon>
    </lineage>
</organism>
<sequence>MFEITLLFVVFRSDLTMGDIFVILGF</sequence>
<dbReference type="EMBL" id="UINC01052711">
    <property type="protein sequence ID" value="SVB68347.1"/>
    <property type="molecule type" value="Genomic_DNA"/>
</dbReference>
<dbReference type="AlphaFoldDB" id="A0A382G1G5"/>
<proteinExistence type="predicted"/>
<evidence type="ECO:0000313" key="1">
    <source>
        <dbReference type="EMBL" id="SVB68347.1"/>
    </source>
</evidence>
<reference evidence="1" key="1">
    <citation type="submission" date="2018-05" db="EMBL/GenBank/DDBJ databases">
        <authorList>
            <person name="Lanie J.A."/>
            <person name="Ng W.-L."/>
            <person name="Kazmierczak K.M."/>
            <person name="Andrzejewski T.M."/>
            <person name="Davidsen T.M."/>
            <person name="Wayne K.J."/>
            <person name="Tettelin H."/>
            <person name="Glass J.I."/>
            <person name="Rusch D."/>
            <person name="Podicherti R."/>
            <person name="Tsui H.-C.T."/>
            <person name="Winkler M.E."/>
        </authorList>
    </citation>
    <scope>NUCLEOTIDE SEQUENCE</scope>
</reference>
<protein>
    <submittedName>
        <fullName evidence="1">Uncharacterized protein</fullName>
    </submittedName>
</protein>
<accession>A0A382G1G5</accession>
<name>A0A382G1G5_9ZZZZ</name>